<keyword evidence="3" id="KW-0812">Transmembrane</keyword>
<dbReference type="RefSeq" id="WP_307905301.1">
    <property type="nucleotide sequence ID" value="NZ_AP027059.1"/>
</dbReference>
<dbReference type="KEGG" id="haby:HLVA_09380"/>
<proteinExistence type="predicted"/>
<feature type="transmembrane region" description="Helical" evidence="3">
    <location>
        <begin position="6"/>
        <end position="28"/>
    </location>
</feature>
<keyword evidence="2" id="KW-0175">Coiled coil</keyword>
<evidence type="ECO:0000313" key="5">
    <source>
        <dbReference type="Proteomes" id="UP001321582"/>
    </source>
</evidence>
<dbReference type="PANTHER" id="PTHR13806">
    <property type="entry name" value="FLOTILLIN-RELATED"/>
    <property type="match status" value="1"/>
</dbReference>
<protein>
    <submittedName>
        <fullName evidence="4">Flotillin family protein</fullName>
    </submittedName>
</protein>
<accession>A0AAU9DHY8</accession>
<sequence length="678" mass="75976">MIEFILYVVGIVVFLLFIGIPMILSMFYKKVVQGKTIVRNGIGGSKVSFSGIWVIPILHKFEKMDICVKRVEIAREGKEGLICKDNLRADIRVAFFVKVNHTEEDVLRVAKSLGTEKASDTVTLMEFFDAKFSEALKTVGKKFDFVQLYTERDKFKDEILQVIGTDLNGYILEDAAIDYLEQTDINLLNPDNVLDAEGIKKITDLTAKQLVMANQIKRDKEKTIVEQDVTAREAILELEKQKSEAEEKQNREIENIKSRENAQIKIIQEEEKLKSENARIKVEEELMIAEENKNRQIIIAQKSKEATEAVETERVEKQRLLEATEKEKLVSLAQIEKDKKIETENKNIKEIIKDRVIVEKSVVEEEEKIKDTKELAEAKRKKGVSITAAEADAEVQGIEKVKSAEAEKESATILAEKEIIVADTELKTSHKKAEATKILADAKSEEAAIVGISEARVLKAKAEAYTAEGQSKATVIKLEAEATAKSIELKGLAEAKTTKEKALAEAEGITKKAEAMKKLDSVGKEHEEFKLKLNKEKEVELAEINIQKDVAVSQAEVVKEGLKNSNIDIVGGDTIFFDKLVKSITLGKQVDRVIDNSDVLKNINDTFFDGDAENFKKQLKSFVSNFNLNTEDVKNLTISSAISKMMKNSPNKNDFFNGILDKVNKIGIGDKLVSTIMD</sequence>
<comment type="subcellular location">
    <subcellularLocation>
        <location evidence="1">Endomembrane system</location>
    </subcellularLocation>
</comment>
<dbReference type="InterPro" id="IPR036013">
    <property type="entry name" value="Band_7/SPFH_dom_sf"/>
</dbReference>
<organism evidence="4 5">
    <name type="scientific">Haliovirga abyssi</name>
    <dbReference type="NCBI Taxonomy" id="2996794"/>
    <lineage>
        <taxon>Bacteria</taxon>
        <taxon>Fusobacteriati</taxon>
        <taxon>Fusobacteriota</taxon>
        <taxon>Fusobacteriia</taxon>
        <taxon>Fusobacteriales</taxon>
        <taxon>Haliovirgaceae</taxon>
        <taxon>Haliovirga</taxon>
    </lineage>
</organism>
<dbReference type="AlphaFoldDB" id="A0AAU9DHY8"/>
<evidence type="ECO:0000256" key="3">
    <source>
        <dbReference type="SAM" id="Phobius"/>
    </source>
</evidence>
<keyword evidence="5" id="KW-1185">Reference proteome</keyword>
<keyword evidence="3" id="KW-0472">Membrane</keyword>
<dbReference type="SUPFAM" id="SSF117892">
    <property type="entry name" value="Band 7/SPFH domain"/>
    <property type="match status" value="1"/>
</dbReference>
<gene>
    <name evidence="4" type="ORF">HLVA_09380</name>
</gene>
<dbReference type="InterPro" id="IPR027705">
    <property type="entry name" value="Flotillin_fam"/>
</dbReference>
<evidence type="ECO:0000256" key="2">
    <source>
        <dbReference type="SAM" id="Coils"/>
    </source>
</evidence>
<reference evidence="4 5" key="1">
    <citation type="submission" date="2022-11" db="EMBL/GenBank/DDBJ databases">
        <title>Haliovirga abyssi gen. nov., sp. nov., a mesophilic fermentative bacterium isolated from the Iheya North hydrothermal field and the proposal of Haliovirgaceae fam. nov.</title>
        <authorList>
            <person name="Miyazaki U."/>
            <person name="Tame A."/>
            <person name="Miyazaki J."/>
            <person name="Takai K."/>
            <person name="Sawayama S."/>
            <person name="Kitajima M."/>
            <person name="Okamoto A."/>
            <person name="Nakagawa S."/>
        </authorList>
    </citation>
    <scope>NUCLEOTIDE SEQUENCE [LARGE SCALE GENOMIC DNA]</scope>
    <source>
        <strain evidence="4 5">IC12</strain>
    </source>
</reference>
<dbReference type="Proteomes" id="UP001321582">
    <property type="component" value="Chromosome"/>
</dbReference>
<dbReference type="EMBL" id="AP027059">
    <property type="protein sequence ID" value="BDU50369.1"/>
    <property type="molecule type" value="Genomic_DNA"/>
</dbReference>
<feature type="coiled-coil region" evidence="2">
    <location>
        <begin position="228"/>
        <end position="327"/>
    </location>
</feature>
<dbReference type="GO" id="GO:0005886">
    <property type="term" value="C:plasma membrane"/>
    <property type="evidence" value="ECO:0007669"/>
    <property type="project" value="TreeGrafter"/>
</dbReference>
<evidence type="ECO:0000313" key="4">
    <source>
        <dbReference type="EMBL" id="BDU50369.1"/>
    </source>
</evidence>
<feature type="coiled-coil region" evidence="2">
    <location>
        <begin position="492"/>
        <end position="519"/>
    </location>
</feature>
<dbReference type="GO" id="GO:0012505">
    <property type="term" value="C:endomembrane system"/>
    <property type="evidence" value="ECO:0007669"/>
    <property type="project" value="UniProtKB-SubCell"/>
</dbReference>
<keyword evidence="3" id="KW-1133">Transmembrane helix</keyword>
<dbReference type="Gene3D" id="3.30.479.30">
    <property type="entry name" value="Band 7 domain"/>
    <property type="match status" value="1"/>
</dbReference>
<name>A0AAU9DHY8_9FUSO</name>
<dbReference type="PANTHER" id="PTHR13806:SF31">
    <property type="entry name" value="FLOTILLIN-LIKE PROTEIN 1-RELATED"/>
    <property type="match status" value="1"/>
</dbReference>
<evidence type="ECO:0000256" key="1">
    <source>
        <dbReference type="ARBA" id="ARBA00004308"/>
    </source>
</evidence>